<reference evidence="1" key="1">
    <citation type="submission" date="2024-03" db="EMBL/GenBank/DDBJ databases">
        <title>WGS assembly of Saponaria officinalis var. Norfolk2.</title>
        <authorList>
            <person name="Jenkins J."/>
            <person name="Shu S."/>
            <person name="Grimwood J."/>
            <person name="Barry K."/>
            <person name="Goodstein D."/>
            <person name="Schmutz J."/>
            <person name="Leebens-Mack J."/>
            <person name="Osbourn A."/>
        </authorList>
    </citation>
    <scope>NUCLEOTIDE SEQUENCE [LARGE SCALE GENOMIC DNA]</scope>
    <source>
        <strain evidence="1">JIC</strain>
    </source>
</reference>
<dbReference type="AlphaFoldDB" id="A0AAW1M1S0"/>
<dbReference type="Proteomes" id="UP001443914">
    <property type="component" value="Unassembled WGS sequence"/>
</dbReference>
<evidence type="ECO:0000313" key="2">
    <source>
        <dbReference type="Proteomes" id="UP001443914"/>
    </source>
</evidence>
<accession>A0AAW1M1S0</accession>
<name>A0AAW1M1S0_SAPOF</name>
<keyword evidence="2" id="KW-1185">Reference proteome</keyword>
<evidence type="ECO:0000313" key="1">
    <source>
        <dbReference type="EMBL" id="KAK9740076.1"/>
    </source>
</evidence>
<comment type="caution">
    <text evidence="1">The sequence shown here is derived from an EMBL/GenBank/DDBJ whole genome shotgun (WGS) entry which is preliminary data.</text>
</comment>
<organism evidence="1 2">
    <name type="scientific">Saponaria officinalis</name>
    <name type="common">Common soapwort</name>
    <name type="synonym">Lychnis saponaria</name>
    <dbReference type="NCBI Taxonomy" id="3572"/>
    <lineage>
        <taxon>Eukaryota</taxon>
        <taxon>Viridiplantae</taxon>
        <taxon>Streptophyta</taxon>
        <taxon>Embryophyta</taxon>
        <taxon>Tracheophyta</taxon>
        <taxon>Spermatophyta</taxon>
        <taxon>Magnoliopsida</taxon>
        <taxon>eudicotyledons</taxon>
        <taxon>Gunneridae</taxon>
        <taxon>Pentapetalae</taxon>
        <taxon>Caryophyllales</taxon>
        <taxon>Caryophyllaceae</taxon>
        <taxon>Caryophylleae</taxon>
        <taxon>Saponaria</taxon>
    </lineage>
</organism>
<sequence length="114" mass="12687">MDRFKSKKTLLSEEGADIRENEIYYDVVCGRKKGKVYDVGSAAPMYFGSRNFTSSDDSSSKGYSPGIISQLREKNATLKKRLGEMESWRESVMSLLEMQFGAGIINPTCGPNIS</sequence>
<dbReference type="EMBL" id="JBDFQZ010000003">
    <property type="protein sequence ID" value="KAK9740076.1"/>
    <property type="molecule type" value="Genomic_DNA"/>
</dbReference>
<protein>
    <submittedName>
        <fullName evidence="1">Uncharacterized protein</fullName>
    </submittedName>
</protein>
<proteinExistence type="predicted"/>
<gene>
    <name evidence="1" type="ORF">RND81_03G009400</name>
</gene>